<accession>A0AAV9P0D6</accession>
<evidence type="ECO:0000313" key="1">
    <source>
        <dbReference type="EMBL" id="KAK5165540.1"/>
    </source>
</evidence>
<reference evidence="1 2" key="1">
    <citation type="submission" date="2023-08" db="EMBL/GenBank/DDBJ databases">
        <title>Black Yeasts Isolated from many extreme environments.</title>
        <authorList>
            <person name="Coleine C."/>
            <person name="Stajich J.E."/>
            <person name="Selbmann L."/>
        </authorList>
    </citation>
    <scope>NUCLEOTIDE SEQUENCE [LARGE SCALE GENOMIC DNA]</scope>
    <source>
        <strain evidence="1 2">CCFEE 5935</strain>
    </source>
</reference>
<dbReference type="Proteomes" id="UP001337655">
    <property type="component" value="Unassembled WGS sequence"/>
</dbReference>
<sequence>MPSTFSRRFSMASYSTNAAGGIDAAVSEKDTELYPARPRHRKGNTQDHIDMQRMGKRQELNRKFQFLSTVGFASYVLGT</sequence>
<comment type="caution">
    <text evidence="1">The sequence shown here is derived from an EMBL/GenBank/DDBJ whole genome shotgun (WGS) entry which is preliminary data.</text>
</comment>
<protein>
    <submittedName>
        <fullName evidence="1">Uncharacterized protein</fullName>
    </submittedName>
</protein>
<dbReference type="EMBL" id="JAVRRT010000016">
    <property type="protein sequence ID" value="KAK5165540.1"/>
    <property type="molecule type" value="Genomic_DNA"/>
</dbReference>
<dbReference type="RefSeq" id="XP_064655624.1">
    <property type="nucleotide sequence ID" value="XM_064806298.1"/>
</dbReference>
<keyword evidence="2" id="KW-1185">Reference proteome</keyword>
<name>A0AAV9P0D6_9PEZI</name>
<evidence type="ECO:0000313" key="2">
    <source>
        <dbReference type="Proteomes" id="UP001337655"/>
    </source>
</evidence>
<dbReference type="GeneID" id="89930401"/>
<proteinExistence type="predicted"/>
<gene>
    <name evidence="1" type="ORF">LTR77_009069</name>
</gene>
<organism evidence="1 2">
    <name type="scientific">Saxophila tyrrhenica</name>
    <dbReference type="NCBI Taxonomy" id="1690608"/>
    <lineage>
        <taxon>Eukaryota</taxon>
        <taxon>Fungi</taxon>
        <taxon>Dikarya</taxon>
        <taxon>Ascomycota</taxon>
        <taxon>Pezizomycotina</taxon>
        <taxon>Dothideomycetes</taxon>
        <taxon>Dothideomycetidae</taxon>
        <taxon>Mycosphaerellales</taxon>
        <taxon>Extremaceae</taxon>
        <taxon>Saxophila</taxon>
    </lineage>
</organism>
<dbReference type="AlphaFoldDB" id="A0AAV9P0D6"/>